<dbReference type="EMBL" id="JARVKF010000374">
    <property type="protein sequence ID" value="KAK9418461.1"/>
    <property type="molecule type" value="Genomic_DNA"/>
</dbReference>
<accession>A0ABR2UVP4</accession>
<keyword evidence="4" id="KW-1185">Reference proteome</keyword>
<feature type="compositionally biased region" description="Polar residues" evidence="1">
    <location>
        <begin position="274"/>
        <end position="283"/>
    </location>
</feature>
<feature type="signal peptide" evidence="2">
    <location>
        <begin position="1"/>
        <end position="24"/>
    </location>
</feature>
<feature type="compositionally biased region" description="Gly residues" evidence="1">
    <location>
        <begin position="316"/>
        <end position="325"/>
    </location>
</feature>
<feature type="region of interest" description="Disordered" evidence="1">
    <location>
        <begin position="131"/>
        <end position="233"/>
    </location>
</feature>
<feature type="region of interest" description="Disordered" evidence="1">
    <location>
        <begin position="257"/>
        <end position="332"/>
    </location>
</feature>
<dbReference type="Proteomes" id="UP001408356">
    <property type="component" value="Unassembled WGS sequence"/>
</dbReference>
<proteinExistence type="predicted"/>
<feature type="compositionally biased region" description="Basic residues" evidence="1">
    <location>
        <begin position="306"/>
        <end position="315"/>
    </location>
</feature>
<organism evidence="3 4">
    <name type="scientific">Seiridium unicorne</name>
    <dbReference type="NCBI Taxonomy" id="138068"/>
    <lineage>
        <taxon>Eukaryota</taxon>
        <taxon>Fungi</taxon>
        <taxon>Dikarya</taxon>
        <taxon>Ascomycota</taxon>
        <taxon>Pezizomycotina</taxon>
        <taxon>Sordariomycetes</taxon>
        <taxon>Xylariomycetidae</taxon>
        <taxon>Amphisphaeriales</taxon>
        <taxon>Sporocadaceae</taxon>
        <taxon>Seiridium</taxon>
    </lineage>
</organism>
<protein>
    <recommendedName>
        <fullName evidence="5">Extracellular membrane protein CFEM domain-containing protein</fullName>
    </recommendedName>
</protein>
<dbReference type="PROSITE" id="PS51257">
    <property type="entry name" value="PROKAR_LIPOPROTEIN"/>
    <property type="match status" value="1"/>
</dbReference>
<feature type="compositionally biased region" description="Low complexity" evidence="1">
    <location>
        <begin position="131"/>
        <end position="153"/>
    </location>
</feature>
<gene>
    <name evidence="3" type="ORF">SUNI508_07949</name>
</gene>
<sequence length="413" mass="41289">MAPKLHRLTVLLAALVAFSCKAQAHHDGHLKDLGFPGCVSNCIESSGCSTANVKCMCQASQGTFLSDVVACTYSDCSQAISVDDLLGPLELACGVLGEPIPDSAISSAEAAQSSIDNPKPSTTTVVITATTTAKTTSSGKTTHTAISTSTPTSVETDSVTEISTSSHSTGGGDVSTTTTTTAEDSSSTEVHLSSDTSSLTASSSATTTTTAGPVDPTDSSPFATPINSGGSSEQGSFLGAVVGLAAVLAFGWRPKNPPSFLHEQRKSDTDTRNADQAPSTAQPDLQARGAGLDRRAAARGGSRAPAPRRRGRGARLGRGGRGSVLGPGSLASSAGGAAAARTGAGRRVLPRAALGGTRVGARGRVLAGTALAAGARGAAVARGGRVVLVALASEDFTALGEERSGWLVLLLAC</sequence>
<evidence type="ECO:0008006" key="5">
    <source>
        <dbReference type="Google" id="ProtNLM"/>
    </source>
</evidence>
<evidence type="ECO:0000256" key="2">
    <source>
        <dbReference type="SAM" id="SignalP"/>
    </source>
</evidence>
<evidence type="ECO:0000313" key="4">
    <source>
        <dbReference type="Proteomes" id="UP001408356"/>
    </source>
</evidence>
<evidence type="ECO:0000256" key="1">
    <source>
        <dbReference type="SAM" id="MobiDB-lite"/>
    </source>
</evidence>
<name>A0ABR2UVP4_9PEZI</name>
<feature type="compositionally biased region" description="Polar residues" evidence="1">
    <location>
        <begin position="217"/>
        <end position="233"/>
    </location>
</feature>
<comment type="caution">
    <text evidence="3">The sequence shown here is derived from an EMBL/GenBank/DDBJ whole genome shotgun (WGS) entry which is preliminary data.</text>
</comment>
<feature type="compositionally biased region" description="Low complexity" evidence="1">
    <location>
        <begin position="160"/>
        <end position="211"/>
    </location>
</feature>
<evidence type="ECO:0000313" key="3">
    <source>
        <dbReference type="EMBL" id="KAK9418461.1"/>
    </source>
</evidence>
<reference evidence="3 4" key="1">
    <citation type="journal article" date="2024" name="J. Plant Pathol.">
        <title>Sequence and assembly of the genome of Seiridium unicorne, isolate CBS 538.82, causal agent of cypress canker disease.</title>
        <authorList>
            <person name="Scali E."/>
            <person name="Rocca G.D."/>
            <person name="Danti R."/>
            <person name="Garbelotto M."/>
            <person name="Barberini S."/>
            <person name="Baroncelli R."/>
            <person name="Emiliani G."/>
        </authorList>
    </citation>
    <scope>NUCLEOTIDE SEQUENCE [LARGE SCALE GENOMIC DNA]</scope>
    <source>
        <strain evidence="3 4">BM-138-508</strain>
    </source>
</reference>
<feature type="chain" id="PRO_5047247141" description="Extracellular membrane protein CFEM domain-containing protein" evidence="2">
    <location>
        <begin position="25"/>
        <end position="413"/>
    </location>
</feature>
<keyword evidence="2" id="KW-0732">Signal</keyword>
<feature type="compositionally biased region" description="Basic and acidic residues" evidence="1">
    <location>
        <begin position="262"/>
        <end position="273"/>
    </location>
</feature>